<keyword evidence="9" id="KW-0732">Signal</keyword>
<evidence type="ECO:0000259" key="10">
    <source>
        <dbReference type="Pfam" id="PF00155"/>
    </source>
</evidence>
<sequence>MLCSLVSSAALLLTPTGAPRSIRHSLRPRCTTDPSSSASYLDSVPLGPPDAILGLAQNFRECAAAEKVNLVVGAYRDGEGNPFVLPSVREAESRLLARGETKEYAPITGSPSFVQRALAFAYGEECEALTSGRIVGVQTLSGTGACRIAGEFFARFLPKGTTIYVSDPTWGNHIPIMELSGLTVKRYRYLDRSTNSLDFDGYMSDIEQAPAGSIFLIHACAHNPTGVDPTTDQWDSISKAILAKGHHVLMDCAYQGFASGDAEFDAGAIRRFVADGHSMILAQSFAKNFGLYGERVGTLSVLTASKEEAARVLSQLKLIIRPMYSSPPIHGALIVNEVLGDEKLRSQYYDECAGMAERILQMRALLKSELIKAGSTHQWDHITDQIGMFAFTGMSADMCDALTKDYKIFLTRDGRVSMAGINHANVAYIAKAIHAVTDGKKLGS</sequence>
<evidence type="ECO:0000256" key="5">
    <source>
        <dbReference type="ARBA" id="ARBA00022679"/>
    </source>
</evidence>
<feature type="domain" description="Aminotransferase class I/classII large" evidence="10">
    <location>
        <begin position="66"/>
        <end position="433"/>
    </location>
</feature>
<dbReference type="GO" id="GO:0006520">
    <property type="term" value="P:amino acid metabolic process"/>
    <property type="evidence" value="ECO:0007669"/>
    <property type="project" value="InterPro"/>
</dbReference>
<dbReference type="PRINTS" id="PR00799">
    <property type="entry name" value="TRANSAMINASE"/>
</dbReference>
<dbReference type="FunFam" id="3.90.1150.10:FF:000001">
    <property type="entry name" value="Aspartate aminotransferase"/>
    <property type="match status" value="1"/>
</dbReference>
<evidence type="ECO:0000256" key="1">
    <source>
        <dbReference type="ARBA" id="ARBA00001933"/>
    </source>
</evidence>
<evidence type="ECO:0000256" key="3">
    <source>
        <dbReference type="ARBA" id="ARBA00011738"/>
    </source>
</evidence>
<comment type="catalytic activity">
    <reaction evidence="7 8">
        <text>L-aspartate + 2-oxoglutarate = oxaloacetate + L-glutamate</text>
        <dbReference type="Rhea" id="RHEA:21824"/>
        <dbReference type="ChEBI" id="CHEBI:16452"/>
        <dbReference type="ChEBI" id="CHEBI:16810"/>
        <dbReference type="ChEBI" id="CHEBI:29985"/>
        <dbReference type="ChEBI" id="CHEBI:29991"/>
        <dbReference type="EC" id="2.6.1.1"/>
    </reaction>
</comment>
<comment type="miscellaneous">
    <text evidence="8">In eukaryotes there are cytoplasmic, mitochondrial and chloroplastic isozymes.</text>
</comment>
<reference evidence="11 12" key="1">
    <citation type="journal article" date="2024" name="Science">
        <title>Giant polyketide synthase enzymes in the biosynthesis of giant marine polyether toxins.</title>
        <authorList>
            <person name="Fallon T.R."/>
            <person name="Shende V.V."/>
            <person name="Wierzbicki I.H."/>
            <person name="Pendleton A.L."/>
            <person name="Watervoot N.F."/>
            <person name="Auber R.P."/>
            <person name="Gonzalez D.J."/>
            <person name="Wisecaver J.H."/>
            <person name="Moore B.S."/>
        </authorList>
    </citation>
    <scope>NUCLEOTIDE SEQUENCE [LARGE SCALE GENOMIC DNA]</scope>
    <source>
        <strain evidence="11 12">12B1</strain>
    </source>
</reference>
<comment type="cofactor">
    <cofactor evidence="1">
        <name>pyridoxal 5'-phosphate</name>
        <dbReference type="ChEBI" id="CHEBI:597326"/>
    </cofactor>
</comment>
<keyword evidence="5 8" id="KW-0808">Transferase</keyword>
<evidence type="ECO:0000313" key="11">
    <source>
        <dbReference type="EMBL" id="KAL1528168.1"/>
    </source>
</evidence>
<evidence type="ECO:0000256" key="9">
    <source>
        <dbReference type="SAM" id="SignalP"/>
    </source>
</evidence>
<keyword evidence="6" id="KW-0663">Pyridoxal phosphate</keyword>
<dbReference type="InterPro" id="IPR015424">
    <property type="entry name" value="PyrdxlP-dep_Trfase"/>
</dbReference>
<dbReference type="GO" id="GO:0030170">
    <property type="term" value="F:pyridoxal phosphate binding"/>
    <property type="evidence" value="ECO:0007669"/>
    <property type="project" value="InterPro"/>
</dbReference>
<dbReference type="NCBIfam" id="NF006719">
    <property type="entry name" value="PRK09257.1"/>
    <property type="match status" value="1"/>
</dbReference>
<dbReference type="EMBL" id="JBGBPQ010000002">
    <property type="protein sequence ID" value="KAL1528168.1"/>
    <property type="molecule type" value="Genomic_DNA"/>
</dbReference>
<dbReference type="SUPFAM" id="SSF53383">
    <property type="entry name" value="PLP-dependent transferases"/>
    <property type="match status" value="1"/>
</dbReference>
<keyword evidence="12" id="KW-1185">Reference proteome</keyword>
<dbReference type="CDD" id="cd00609">
    <property type="entry name" value="AAT_like"/>
    <property type="match status" value="1"/>
</dbReference>
<proteinExistence type="inferred from homology"/>
<evidence type="ECO:0000256" key="8">
    <source>
        <dbReference type="RuleBase" id="RU000480"/>
    </source>
</evidence>
<dbReference type="Gene3D" id="3.90.1150.10">
    <property type="entry name" value="Aspartate Aminotransferase, domain 1"/>
    <property type="match status" value="1"/>
</dbReference>
<dbReference type="GO" id="GO:0004069">
    <property type="term" value="F:L-aspartate:2-oxoglutarate aminotransferase activity"/>
    <property type="evidence" value="ECO:0007669"/>
    <property type="project" value="UniProtKB-EC"/>
</dbReference>
<evidence type="ECO:0000313" key="12">
    <source>
        <dbReference type="Proteomes" id="UP001515480"/>
    </source>
</evidence>
<gene>
    <name evidence="11" type="ORF">AB1Y20_009529</name>
</gene>
<feature type="signal peptide" evidence="9">
    <location>
        <begin position="1"/>
        <end position="18"/>
    </location>
</feature>
<dbReference type="InterPro" id="IPR000796">
    <property type="entry name" value="Asp_trans"/>
</dbReference>
<dbReference type="InterPro" id="IPR004839">
    <property type="entry name" value="Aminotransferase_I/II_large"/>
</dbReference>
<protein>
    <recommendedName>
        <fullName evidence="8">Aspartate aminotransferase</fullName>
        <ecNumber evidence="8">2.6.1.1</ecNumber>
    </recommendedName>
</protein>
<dbReference type="InterPro" id="IPR004838">
    <property type="entry name" value="NHTrfase_class1_PyrdxlP-BS"/>
</dbReference>
<dbReference type="GO" id="GO:0005739">
    <property type="term" value="C:mitochondrion"/>
    <property type="evidence" value="ECO:0007669"/>
    <property type="project" value="TreeGrafter"/>
</dbReference>
<dbReference type="InterPro" id="IPR015422">
    <property type="entry name" value="PyrdxlP-dep_Trfase_small"/>
</dbReference>
<accession>A0AB34K0Z0</accession>
<comment type="caution">
    <text evidence="11">The sequence shown here is derived from an EMBL/GenBank/DDBJ whole genome shotgun (WGS) entry which is preliminary data.</text>
</comment>
<dbReference type="Gene3D" id="3.40.640.10">
    <property type="entry name" value="Type I PLP-dependent aspartate aminotransferase-like (Major domain)"/>
    <property type="match status" value="1"/>
</dbReference>
<dbReference type="Proteomes" id="UP001515480">
    <property type="component" value="Unassembled WGS sequence"/>
</dbReference>
<dbReference type="InterPro" id="IPR015421">
    <property type="entry name" value="PyrdxlP-dep_Trfase_major"/>
</dbReference>
<dbReference type="PROSITE" id="PS00105">
    <property type="entry name" value="AA_TRANSFER_CLASS_1"/>
    <property type="match status" value="1"/>
</dbReference>
<evidence type="ECO:0000256" key="4">
    <source>
        <dbReference type="ARBA" id="ARBA00022576"/>
    </source>
</evidence>
<keyword evidence="4 8" id="KW-0032">Aminotransferase</keyword>
<dbReference type="Pfam" id="PF00155">
    <property type="entry name" value="Aminotran_1_2"/>
    <property type="match status" value="1"/>
</dbReference>
<evidence type="ECO:0000256" key="6">
    <source>
        <dbReference type="ARBA" id="ARBA00022898"/>
    </source>
</evidence>
<dbReference type="FunFam" id="3.40.640.10:FF:000066">
    <property type="entry name" value="Aspartate aminotransferase"/>
    <property type="match status" value="1"/>
</dbReference>
<comment type="similarity">
    <text evidence="2">Belongs to the class-I pyridoxal-phosphate-dependent aminotransferase family.</text>
</comment>
<organism evidence="11 12">
    <name type="scientific">Prymnesium parvum</name>
    <name type="common">Toxic golden alga</name>
    <dbReference type="NCBI Taxonomy" id="97485"/>
    <lineage>
        <taxon>Eukaryota</taxon>
        <taxon>Haptista</taxon>
        <taxon>Haptophyta</taxon>
        <taxon>Prymnesiophyceae</taxon>
        <taxon>Prymnesiales</taxon>
        <taxon>Prymnesiaceae</taxon>
        <taxon>Prymnesium</taxon>
    </lineage>
</organism>
<dbReference type="PANTHER" id="PTHR11879">
    <property type="entry name" value="ASPARTATE AMINOTRANSFERASE"/>
    <property type="match status" value="1"/>
</dbReference>
<dbReference type="EC" id="2.6.1.1" evidence="8"/>
<comment type="subunit">
    <text evidence="3 8">Homodimer.</text>
</comment>
<dbReference type="PANTHER" id="PTHR11879:SF22">
    <property type="entry name" value="ASPARTATE AMINOTRANSFERASE, MITOCHONDRIAL"/>
    <property type="match status" value="1"/>
</dbReference>
<dbReference type="AlphaFoldDB" id="A0AB34K0Z0"/>
<evidence type="ECO:0000256" key="2">
    <source>
        <dbReference type="ARBA" id="ARBA00007441"/>
    </source>
</evidence>
<evidence type="ECO:0000256" key="7">
    <source>
        <dbReference type="ARBA" id="ARBA00049185"/>
    </source>
</evidence>
<feature type="chain" id="PRO_5044349099" description="Aspartate aminotransferase" evidence="9">
    <location>
        <begin position="19"/>
        <end position="444"/>
    </location>
</feature>
<name>A0AB34K0Z0_PRYPA</name>